<protein>
    <submittedName>
        <fullName evidence="6">Sucrose-6-phosphate hydrolase</fullName>
        <ecNumber evidence="6">3.2.1.3</ecNumber>
    </submittedName>
</protein>
<keyword evidence="2 6" id="KW-0378">Hydrolase</keyword>
<dbReference type="Pfam" id="PF00251">
    <property type="entry name" value="Glyco_hydro_32N"/>
    <property type="match status" value="1"/>
</dbReference>
<evidence type="ECO:0000313" key="7">
    <source>
        <dbReference type="Proteomes" id="UP000319716"/>
    </source>
</evidence>
<proteinExistence type="inferred from homology"/>
<comment type="similarity">
    <text evidence="1">Belongs to the glycosyl hydrolase 32 family.</text>
</comment>
<keyword evidence="4" id="KW-0732">Signal</keyword>
<feature type="chain" id="PRO_5038371114" evidence="4">
    <location>
        <begin position="27"/>
        <end position="161"/>
    </location>
</feature>
<dbReference type="EC" id="3.2.1.3" evidence="6"/>
<evidence type="ECO:0000256" key="3">
    <source>
        <dbReference type="ARBA" id="ARBA00023295"/>
    </source>
</evidence>
<dbReference type="PANTHER" id="PTHR42800">
    <property type="entry name" value="EXOINULINASE INUD (AFU_ORTHOLOGUE AFUA_5G00480)"/>
    <property type="match status" value="1"/>
</dbReference>
<evidence type="ECO:0000256" key="1">
    <source>
        <dbReference type="ARBA" id="ARBA00009902"/>
    </source>
</evidence>
<gene>
    <name evidence="6" type="ORF">NBRC111894_3579</name>
</gene>
<keyword evidence="3 6" id="KW-0326">Glycosidase</keyword>
<dbReference type="RefSeq" id="WP_262393207.1">
    <property type="nucleotide sequence ID" value="NZ_BEXB01000038.1"/>
</dbReference>
<feature type="domain" description="Glycosyl hydrolase family 32 N-terminal" evidence="5">
    <location>
        <begin position="42"/>
        <end position="105"/>
    </location>
</feature>
<organism evidence="6 7">
    <name type="scientific">Sporolactobacillus inulinus</name>
    <dbReference type="NCBI Taxonomy" id="2078"/>
    <lineage>
        <taxon>Bacteria</taxon>
        <taxon>Bacillati</taxon>
        <taxon>Bacillota</taxon>
        <taxon>Bacilli</taxon>
        <taxon>Bacillales</taxon>
        <taxon>Sporolactobacillaceae</taxon>
        <taxon>Sporolactobacillus</taxon>
    </lineage>
</organism>
<evidence type="ECO:0000313" key="6">
    <source>
        <dbReference type="EMBL" id="GAY78025.1"/>
    </source>
</evidence>
<dbReference type="PANTHER" id="PTHR42800:SF1">
    <property type="entry name" value="EXOINULINASE INUD (AFU_ORTHOLOGUE AFUA_5G00480)"/>
    <property type="match status" value="1"/>
</dbReference>
<dbReference type="GO" id="GO:0004339">
    <property type="term" value="F:glucan 1,4-alpha-glucosidase activity"/>
    <property type="evidence" value="ECO:0007669"/>
    <property type="project" value="UniProtKB-EC"/>
</dbReference>
<dbReference type="AlphaFoldDB" id="A0A4Y1ZFZ7"/>
<feature type="signal peptide" evidence="4">
    <location>
        <begin position="1"/>
        <end position="26"/>
    </location>
</feature>
<reference evidence="6 7" key="1">
    <citation type="submission" date="2017-11" db="EMBL/GenBank/DDBJ databases">
        <title>Draft Genome Sequence of Sporolactobacillus inulinus NBRC 111894 Isolated from Koso, a Japanese Sugar-Vegetable Fermented Beverage.</title>
        <authorList>
            <person name="Chiou T.Y."/>
            <person name="Oshima K."/>
            <person name="Suda W."/>
            <person name="Hattori M."/>
            <person name="Takahashi T."/>
        </authorList>
    </citation>
    <scope>NUCLEOTIDE SEQUENCE [LARGE SCALE GENOMIC DNA]</scope>
    <source>
        <strain evidence="6 7">NBRC111894</strain>
    </source>
</reference>
<comment type="caution">
    <text evidence="6">The sequence shown here is derived from an EMBL/GenBank/DDBJ whole genome shotgun (WGS) entry which is preliminary data.</text>
</comment>
<dbReference type="SUPFAM" id="SSF75005">
    <property type="entry name" value="Arabinanase/levansucrase/invertase"/>
    <property type="match status" value="1"/>
</dbReference>
<dbReference type="GO" id="GO:0005987">
    <property type="term" value="P:sucrose catabolic process"/>
    <property type="evidence" value="ECO:0007669"/>
    <property type="project" value="TreeGrafter"/>
</dbReference>
<dbReference type="EMBL" id="BEXB01000038">
    <property type="protein sequence ID" value="GAY78025.1"/>
    <property type="molecule type" value="Genomic_DNA"/>
</dbReference>
<dbReference type="InterPro" id="IPR023296">
    <property type="entry name" value="Glyco_hydro_beta-prop_sf"/>
</dbReference>
<evidence type="ECO:0000256" key="2">
    <source>
        <dbReference type="ARBA" id="ARBA00022801"/>
    </source>
</evidence>
<dbReference type="GO" id="GO:0005737">
    <property type="term" value="C:cytoplasm"/>
    <property type="evidence" value="ECO:0007669"/>
    <property type="project" value="TreeGrafter"/>
</dbReference>
<dbReference type="InterPro" id="IPR013148">
    <property type="entry name" value="Glyco_hydro_32_N"/>
</dbReference>
<name>A0A4Y1ZFZ7_9BACL</name>
<dbReference type="Proteomes" id="UP000319716">
    <property type="component" value="Unassembled WGS sequence"/>
</dbReference>
<sequence length="161" mass="18469">MKKILTSWIAALLILGIIGSVFPAQAKAAAGSYQEPYRNQYHYSAKQNWLNDPNGLIKYDGVYHMFYQYNPQGNEWGNMSWGHATSTDLVHWKEQDVAIPESDENAWVDFWMKTKDDAKPVHYLGRPTTNWDVWNPNGKRYIFSGSVILDKDNVAGFGKIH</sequence>
<accession>A0A4Y1ZFZ7</accession>
<evidence type="ECO:0000259" key="5">
    <source>
        <dbReference type="Pfam" id="PF00251"/>
    </source>
</evidence>
<dbReference type="Gene3D" id="2.115.10.20">
    <property type="entry name" value="Glycosyl hydrolase domain, family 43"/>
    <property type="match status" value="1"/>
</dbReference>
<evidence type="ECO:0000256" key="4">
    <source>
        <dbReference type="SAM" id="SignalP"/>
    </source>
</evidence>
<dbReference type="GO" id="GO:0004575">
    <property type="term" value="F:sucrose alpha-glucosidase activity"/>
    <property type="evidence" value="ECO:0007669"/>
    <property type="project" value="TreeGrafter"/>
</dbReference>